<gene>
    <name evidence="1" type="ORF">JCM21714_2175</name>
</gene>
<organism evidence="1 2">
    <name type="scientific">Gracilibacillus boraciitolerans JCM 21714</name>
    <dbReference type="NCBI Taxonomy" id="1298598"/>
    <lineage>
        <taxon>Bacteria</taxon>
        <taxon>Bacillati</taxon>
        <taxon>Bacillota</taxon>
        <taxon>Bacilli</taxon>
        <taxon>Bacillales</taxon>
        <taxon>Bacillaceae</taxon>
        <taxon>Gracilibacillus</taxon>
    </lineage>
</organism>
<dbReference type="EMBL" id="BAVS01000009">
    <property type="protein sequence ID" value="GAE93132.1"/>
    <property type="molecule type" value="Genomic_DNA"/>
</dbReference>
<dbReference type="OrthoDB" id="1431451at2"/>
<dbReference type="RefSeq" id="WP_035723254.1">
    <property type="nucleotide sequence ID" value="NZ_BAVS01000009.1"/>
</dbReference>
<evidence type="ECO:0000313" key="1">
    <source>
        <dbReference type="EMBL" id="GAE93132.1"/>
    </source>
</evidence>
<protein>
    <submittedName>
        <fullName evidence="1">Uncharacterized protein</fullName>
    </submittedName>
</protein>
<proteinExistence type="predicted"/>
<sequence length="183" mass="20863">MLAQAERITGHATYTSIDRVLQIVDEINSTDKTSKQIEMLERVTETFTFLKDALDRVDPLLVSTITLQTMNNPISQILNEVTNFKNNRNEQYLTNALNHIETLLQYSSQLLVIQTPEDIEGVRSAVIKFRQSVGQHLSHLEKDVNDTNTAYSTTKQKLDELTNLSKTKKNVSTQLFQTSKTNF</sequence>
<comment type="caution">
    <text evidence="1">The sequence shown here is derived from an EMBL/GenBank/DDBJ whole genome shotgun (WGS) entry which is preliminary data.</text>
</comment>
<accession>W4VIU6</accession>
<reference evidence="1 2" key="1">
    <citation type="journal article" date="2014" name="Genome Announc.">
        <title>Draft Genome Sequence of the Boron-Tolerant and Moderately Halotolerant Bacterium Gracilibacillus boraciitolerans JCM 21714T.</title>
        <authorList>
            <person name="Ahmed I."/>
            <person name="Oshima K."/>
            <person name="Suda W."/>
            <person name="Kitamura K."/>
            <person name="Iida T."/>
            <person name="Ohmori Y."/>
            <person name="Fujiwara T."/>
            <person name="Hattori M."/>
            <person name="Ohkuma M."/>
        </authorList>
    </citation>
    <scope>NUCLEOTIDE SEQUENCE [LARGE SCALE GENOMIC DNA]</scope>
    <source>
        <strain evidence="1 2">JCM 21714</strain>
    </source>
</reference>
<keyword evidence="2" id="KW-1185">Reference proteome</keyword>
<name>W4VIU6_9BACI</name>
<evidence type="ECO:0000313" key="2">
    <source>
        <dbReference type="Proteomes" id="UP000019102"/>
    </source>
</evidence>
<dbReference type="AlphaFoldDB" id="W4VIU6"/>
<dbReference type="Proteomes" id="UP000019102">
    <property type="component" value="Unassembled WGS sequence"/>
</dbReference>